<comment type="similarity">
    <text evidence="2">Belongs to the eukaryotic RPC9 RNA polymerase subunit family.</text>
</comment>
<dbReference type="GeneID" id="18871657"/>
<dbReference type="Pfam" id="PF03874">
    <property type="entry name" value="RNA_pol_Rpb4"/>
    <property type="match status" value="1"/>
</dbReference>
<dbReference type="GO" id="GO:0042797">
    <property type="term" value="P:tRNA transcription by RNA polymerase III"/>
    <property type="evidence" value="ECO:0007669"/>
    <property type="project" value="EnsemblFungi"/>
</dbReference>
<dbReference type="InterPro" id="IPR006590">
    <property type="entry name" value="RNA_pol_Rpb4/RPC9_core"/>
</dbReference>
<comment type="subcellular location">
    <subcellularLocation>
        <location evidence="1">Nucleus</location>
    </subcellularLocation>
</comment>
<dbReference type="InterPro" id="IPR005574">
    <property type="entry name" value="Rpb4/RPC9"/>
</dbReference>
<accession>G3ASR0</accession>
<name>G3ASR0_SPAPN</name>
<dbReference type="HOGENOM" id="CLU_092529_3_0_1"/>
<evidence type="ECO:0000256" key="4">
    <source>
        <dbReference type="ARBA" id="ARBA00022478"/>
    </source>
</evidence>
<dbReference type="STRING" id="619300.G3ASR0"/>
<feature type="domain" description="RNA polymerase Rpb4/RPC9 core" evidence="8">
    <location>
        <begin position="1"/>
        <end position="142"/>
    </location>
</feature>
<dbReference type="Gene3D" id="1.20.1250.40">
    <property type="match status" value="1"/>
</dbReference>
<dbReference type="InterPro" id="IPR038324">
    <property type="entry name" value="Rpb4/RPC9_sf"/>
</dbReference>
<dbReference type="OrthoDB" id="1746530at2759"/>
<sequence>MQILKERDCFLSNYEVAEHLKGLKKKYNWTFSEQDEKESDKPDKKNKRFTACGINLEVITKDVLSYIDHSASSAITTADHFKQLVKYLNQFELMKVEKLQIVNSLPRSMVTLYALVEECDQRFNEETCQGILDKINELFPLAEEEEEQAEEEEEEVEEAEEANHDNI</sequence>
<dbReference type="PANTHER" id="PTHR15561">
    <property type="entry name" value="CALCITONIN GENE-RELATED PEPTIDE-RECEPTOR COMPONENT PROTEIN"/>
    <property type="match status" value="1"/>
</dbReference>
<protein>
    <recommendedName>
        <fullName evidence="3">DNA-directed RNA polymerase III subunit RPC9</fullName>
    </recommendedName>
</protein>
<keyword evidence="4" id="KW-0240">DNA-directed RNA polymerase</keyword>
<evidence type="ECO:0000256" key="1">
    <source>
        <dbReference type="ARBA" id="ARBA00004123"/>
    </source>
</evidence>
<dbReference type="OMA" id="PTNMVHL"/>
<dbReference type="GO" id="GO:0005666">
    <property type="term" value="C:RNA polymerase III complex"/>
    <property type="evidence" value="ECO:0007669"/>
    <property type="project" value="EnsemblFungi"/>
</dbReference>
<evidence type="ECO:0000256" key="5">
    <source>
        <dbReference type="ARBA" id="ARBA00023163"/>
    </source>
</evidence>
<dbReference type="GO" id="GO:0000166">
    <property type="term" value="F:nucleotide binding"/>
    <property type="evidence" value="ECO:0007669"/>
    <property type="project" value="InterPro"/>
</dbReference>
<dbReference type="KEGG" id="spaa:SPAPADRAFT_52295"/>
<dbReference type="RefSeq" id="XP_007377157.1">
    <property type="nucleotide sequence ID" value="XM_007377095.1"/>
</dbReference>
<keyword evidence="10" id="KW-1185">Reference proteome</keyword>
<feature type="region of interest" description="Disordered" evidence="7">
    <location>
        <begin position="141"/>
        <end position="167"/>
    </location>
</feature>
<dbReference type="SUPFAM" id="SSF47819">
    <property type="entry name" value="HRDC-like"/>
    <property type="match status" value="1"/>
</dbReference>
<dbReference type="eggNOG" id="KOG4168">
    <property type="taxonomic scope" value="Eukaryota"/>
</dbReference>
<dbReference type="InterPro" id="IPR010997">
    <property type="entry name" value="HRDC-like_sf"/>
</dbReference>
<reference evidence="9 10" key="1">
    <citation type="journal article" date="2011" name="Proc. Natl. Acad. Sci. U.S.A.">
        <title>Comparative genomics of xylose-fermenting fungi for enhanced biofuel production.</title>
        <authorList>
            <person name="Wohlbach D.J."/>
            <person name="Kuo A."/>
            <person name="Sato T.K."/>
            <person name="Potts K.M."/>
            <person name="Salamov A.A."/>
            <person name="LaButti K.M."/>
            <person name="Sun H."/>
            <person name="Clum A."/>
            <person name="Pangilinan J.L."/>
            <person name="Lindquist E.A."/>
            <person name="Lucas S."/>
            <person name="Lapidus A."/>
            <person name="Jin M."/>
            <person name="Gunawan C."/>
            <person name="Balan V."/>
            <person name="Dale B.E."/>
            <person name="Jeffries T.W."/>
            <person name="Zinkel R."/>
            <person name="Barry K.W."/>
            <person name="Grigoriev I.V."/>
            <person name="Gasch A.P."/>
        </authorList>
    </citation>
    <scope>NUCLEOTIDE SEQUENCE [LARGE SCALE GENOMIC DNA]</scope>
    <source>
        <strain evidence="10">NRRL Y-27907 / 11-Y1</strain>
    </source>
</reference>
<keyword evidence="6" id="KW-0539">Nucleus</keyword>
<dbReference type="GO" id="GO:0006384">
    <property type="term" value="P:transcription initiation at RNA polymerase III promoter"/>
    <property type="evidence" value="ECO:0007669"/>
    <property type="project" value="EnsemblFungi"/>
</dbReference>
<dbReference type="Proteomes" id="UP000000709">
    <property type="component" value="Unassembled WGS sequence"/>
</dbReference>
<dbReference type="EMBL" id="GL996504">
    <property type="protein sequence ID" value="EGW31124.1"/>
    <property type="molecule type" value="Genomic_DNA"/>
</dbReference>
<proteinExistence type="inferred from homology"/>
<evidence type="ECO:0000256" key="7">
    <source>
        <dbReference type="SAM" id="MobiDB-lite"/>
    </source>
</evidence>
<dbReference type="PANTHER" id="PTHR15561:SF0">
    <property type="entry name" value="DNA-DIRECTED RNA POLYMERASE III SUBUNIT RPC9"/>
    <property type="match status" value="1"/>
</dbReference>
<dbReference type="InterPro" id="IPR038846">
    <property type="entry name" value="RPC9"/>
</dbReference>
<dbReference type="GO" id="GO:0003899">
    <property type="term" value="F:DNA-directed RNA polymerase activity"/>
    <property type="evidence" value="ECO:0007669"/>
    <property type="project" value="EnsemblFungi"/>
</dbReference>
<evidence type="ECO:0000256" key="6">
    <source>
        <dbReference type="ARBA" id="ARBA00023242"/>
    </source>
</evidence>
<dbReference type="AlphaFoldDB" id="G3ASR0"/>
<evidence type="ECO:0000256" key="2">
    <source>
        <dbReference type="ARBA" id="ARBA00006898"/>
    </source>
</evidence>
<dbReference type="GO" id="GO:0006386">
    <property type="term" value="P:termination of RNA polymerase III transcription"/>
    <property type="evidence" value="ECO:0007669"/>
    <property type="project" value="EnsemblFungi"/>
</dbReference>
<evidence type="ECO:0000313" key="10">
    <source>
        <dbReference type="Proteomes" id="UP000000709"/>
    </source>
</evidence>
<dbReference type="SMART" id="SM00657">
    <property type="entry name" value="RPOL4c"/>
    <property type="match status" value="1"/>
</dbReference>
<dbReference type="FunCoup" id="G3ASR0">
    <property type="interactions" value="207"/>
</dbReference>
<gene>
    <name evidence="9" type="ORF">SPAPADRAFT_52295</name>
</gene>
<evidence type="ECO:0000259" key="8">
    <source>
        <dbReference type="SMART" id="SM00657"/>
    </source>
</evidence>
<evidence type="ECO:0000313" key="9">
    <source>
        <dbReference type="EMBL" id="EGW31124.1"/>
    </source>
</evidence>
<evidence type="ECO:0000256" key="3">
    <source>
        <dbReference type="ARBA" id="ARBA00016672"/>
    </source>
</evidence>
<keyword evidence="5" id="KW-0804">Transcription</keyword>
<dbReference type="InParanoid" id="G3ASR0"/>
<feature type="compositionally biased region" description="Acidic residues" evidence="7">
    <location>
        <begin position="142"/>
        <end position="160"/>
    </location>
</feature>
<dbReference type="GO" id="GO:0005829">
    <property type="term" value="C:cytosol"/>
    <property type="evidence" value="ECO:0007669"/>
    <property type="project" value="EnsemblFungi"/>
</dbReference>
<organism evidence="10">
    <name type="scientific">Spathaspora passalidarum (strain NRRL Y-27907 / 11-Y1)</name>
    <dbReference type="NCBI Taxonomy" id="619300"/>
    <lineage>
        <taxon>Eukaryota</taxon>
        <taxon>Fungi</taxon>
        <taxon>Dikarya</taxon>
        <taxon>Ascomycota</taxon>
        <taxon>Saccharomycotina</taxon>
        <taxon>Pichiomycetes</taxon>
        <taxon>Debaryomycetaceae</taxon>
        <taxon>Spathaspora</taxon>
    </lineage>
</organism>